<dbReference type="PIRSF" id="PIRSF000521">
    <property type="entry name" value="Transaminase_4ab_Lys_Orn"/>
    <property type="match status" value="1"/>
</dbReference>
<evidence type="ECO:0000256" key="4">
    <source>
        <dbReference type="ARBA" id="ARBA00022679"/>
    </source>
</evidence>
<evidence type="ECO:0008006" key="9">
    <source>
        <dbReference type="Google" id="ProtNLM"/>
    </source>
</evidence>
<dbReference type="SUPFAM" id="SSF53383">
    <property type="entry name" value="PLP-dependent transferases"/>
    <property type="match status" value="1"/>
</dbReference>
<dbReference type="CDD" id="cd00610">
    <property type="entry name" value="OAT_like"/>
    <property type="match status" value="1"/>
</dbReference>
<evidence type="ECO:0000313" key="8">
    <source>
        <dbReference type="Proteomes" id="UP000887458"/>
    </source>
</evidence>
<dbReference type="EMBL" id="NJHN03000062">
    <property type="protein sequence ID" value="KAH9418873.1"/>
    <property type="molecule type" value="Genomic_DNA"/>
</dbReference>
<protein>
    <recommendedName>
        <fullName evidence="9">Gamma-amino-N-butyrate transaminase</fullName>
    </recommendedName>
</protein>
<name>A0ABQ8J8I2_DERPT</name>
<dbReference type="InterPro" id="IPR015422">
    <property type="entry name" value="PyrdxlP-dep_Trfase_small"/>
</dbReference>
<reference evidence="7 8" key="1">
    <citation type="journal article" date="2018" name="J. Allergy Clin. Immunol.">
        <title>High-quality assembly of Dermatophagoides pteronyssinus genome and transcriptome reveals a wide range of novel allergens.</title>
        <authorList>
            <person name="Liu X.Y."/>
            <person name="Yang K.Y."/>
            <person name="Wang M.Q."/>
            <person name="Kwok J.S."/>
            <person name="Zeng X."/>
            <person name="Yang Z."/>
            <person name="Xiao X.J."/>
            <person name="Lau C.P."/>
            <person name="Li Y."/>
            <person name="Huang Z.M."/>
            <person name="Ba J.G."/>
            <person name="Yim A.K."/>
            <person name="Ouyang C.Y."/>
            <person name="Ngai S.M."/>
            <person name="Chan T.F."/>
            <person name="Leung E.L."/>
            <person name="Liu L."/>
            <person name="Liu Z.G."/>
            <person name="Tsui S.K."/>
        </authorList>
    </citation>
    <scope>NUCLEOTIDE SEQUENCE [LARGE SCALE GENOMIC DNA]</scope>
    <source>
        <strain evidence="7">Derp</strain>
    </source>
</reference>
<keyword evidence="5 6" id="KW-0663">Pyridoxal phosphate</keyword>
<dbReference type="Proteomes" id="UP000887458">
    <property type="component" value="Unassembled WGS sequence"/>
</dbReference>
<organism evidence="7 8">
    <name type="scientific">Dermatophagoides pteronyssinus</name>
    <name type="common">European house dust mite</name>
    <dbReference type="NCBI Taxonomy" id="6956"/>
    <lineage>
        <taxon>Eukaryota</taxon>
        <taxon>Metazoa</taxon>
        <taxon>Ecdysozoa</taxon>
        <taxon>Arthropoda</taxon>
        <taxon>Chelicerata</taxon>
        <taxon>Arachnida</taxon>
        <taxon>Acari</taxon>
        <taxon>Acariformes</taxon>
        <taxon>Sarcoptiformes</taxon>
        <taxon>Astigmata</taxon>
        <taxon>Psoroptidia</taxon>
        <taxon>Analgoidea</taxon>
        <taxon>Pyroglyphidae</taxon>
        <taxon>Dermatophagoidinae</taxon>
        <taxon>Dermatophagoides</taxon>
    </lineage>
</organism>
<reference evidence="7 8" key="2">
    <citation type="journal article" date="2022" name="Mol. Biol. Evol.">
        <title>Comparative Genomics Reveals Insights into the Divergent Evolution of Astigmatic Mites and Household Pest Adaptations.</title>
        <authorList>
            <person name="Xiong Q."/>
            <person name="Wan A.T."/>
            <person name="Liu X."/>
            <person name="Fung C.S."/>
            <person name="Xiao X."/>
            <person name="Malainual N."/>
            <person name="Hou J."/>
            <person name="Wang L."/>
            <person name="Wang M."/>
            <person name="Yang K.Y."/>
            <person name="Cui Y."/>
            <person name="Leung E.L."/>
            <person name="Nong W."/>
            <person name="Shin S.K."/>
            <person name="Au S.W."/>
            <person name="Jeong K.Y."/>
            <person name="Chew F.T."/>
            <person name="Hui J.H."/>
            <person name="Leung T.F."/>
            <person name="Tungtrongchitr A."/>
            <person name="Zhong N."/>
            <person name="Liu Z."/>
            <person name="Tsui S.K."/>
        </authorList>
    </citation>
    <scope>NUCLEOTIDE SEQUENCE [LARGE SCALE GENOMIC DNA]</scope>
    <source>
        <strain evidence="7">Derp</strain>
    </source>
</reference>
<keyword evidence="3" id="KW-0032">Aminotransferase</keyword>
<comment type="cofactor">
    <cofactor evidence="1">
        <name>pyridoxal 5'-phosphate</name>
        <dbReference type="ChEBI" id="CHEBI:597326"/>
    </cofactor>
</comment>
<dbReference type="PANTHER" id="PTHR43206:SF1">
    <property type="entry name" value="4-AMINOBUTYRATE AMINOTRANSFERASE, MITOCHONDRIAL"/>
    <property type="match status" value="1"/>
</dbReference>
<evidence type="ECO:0000256" key="2">
    <source>
        <dbReference type="ARBA" id="ARBA00008954"/>
    </source>
</evidence>
<dbReference type="Pfam" id="PF00202">
    <property type="entry name" value="Aminotran_3"/>
    <property type="match status" value="1"/>
</dbReference>
<accession>A0ABQ8J8I2</accession>
<dbReference type="Gene3D" id="3.90.1150.10">
    <property type="entry name" value="Aspartate Aminotransferase, domain 1"/>
    <property type="match status" value="2"/>
</dbReference>
<evidence type="ECO:0000256" key="1">
    <source>
        <dbReference type="ARBA" id="ARBA00001933"/>
    </source>
</evidence>
<dbReference type="InterPro" id="IPR005814">
    <property type="entry name" value="Aminotrans_3"/>
</dbReference>
<evidence type="ECO:0000256" key="6">
    <source>
        <dbReference type="RuleBase" id="RU003560"/>
    </source>
</evidence>
<comment type="similarity">
    <text evidence="2 6">Belongs to the class-III pyridoxal-phosphate-dependent aminotransferase family.</text>
</comment>
<sequence length="521" mass="59522">MFNGHQRSIIQRLLSSSSSSTTTNYVLNEPNEPKIITNEIPGPKSRKLIDDLNKIQNAGAIQLFVDYEKSIGNYLVDVDGNTYLDIYSQISSIPLGYNHPALIEAVKDPKNISSFINRPALGILPPKTFNDQLHSALLSIAPKGLNEIQTMACGSCSVENALKGKNSQPYHYHFFPNLIGSIFFFCRSKIIYPVVCFYYRTWQRGQPPTEEDMRTCMTNEQPGSPKLSIMSFMGGFHGRTFGALSCTHSKAIHKVDIPAFDWPIANFPRYKYPLNDYLDYNQREDDRCLTMVEDLIEKYSHNGKPVAGMIIEPIQSEGGDYHGSKYFFQQLRKICTKYNVAMVIDEVQTGGGPTGKYWAHEHFEMEQPPDIVTFSKKMLIGGFYYRPMFRPDKPYRIFNTWLGDPSKLLLLDQVVKVVRKENLLKRIEETGDYLLKHLEQIQNQYPSILMNARGLGTFCAIDFSTPELRDQAIRKLHQNGVHCGGSGTATLRFRTTLTFENRHVDQFVERFDRTLRSLSKQ</sequence>
<evidence type="ECO:0000256" key="5">
    <source>
        <dbReference type="ARBA" id="ARBA00022898"/>
    </source>
</evidence>
<dbReference type="InterPro" id="IPR015421">
    <property type="entry name" value="PyrdxlP-dep_Trfase_major"/>
</dbReference>
<evidence type="ECO:0000313" key="7">
    <source>
        <dbReference type="EMBL" id="KAH9418873.1"/>
    </source>
</evidence>
<evidence type="ECO:0000256" key="3">
    <source>
        <dbReference type="ARBA" id="ARBA00022576"/>
    </source>
</evidence>
<proteinExistence type="inferred from homology"/>
<dbReference type="InterPro" id="IPR015424">
    <property type="entry name" value="PyrdxlP-dep_Trfase"/>
</dbReference>
<dbReference type="Gene3D" id="3.40.640.10">
    <property type="entry name" value="Type I PLP-dependent aspartate aminotransferase-like (Major domain)"/>
    <property type="match status" value="2"/>
</dbReference>
<keyword evidence="8" id="KW-1185">Reference proteome</keyword>
<gene>
    <name evidence="7" type="ORF">DERP_004199</name>
</gene>
<keyword evidence="4" id="KW-0808">Transferase</keyword>
<comment type="caution">
    <text evidence="7">The sequence shown here is derived from an EMBL/GenBank/DDBJ whole genome shotgun (WGS) entry which is preliminary data.</text>
</comment>
<dbReference type="PANTHER" id="PTHR43206">
    <property type="entry name" value="AMINOTRANSFERASE"/>
    <property type="match status" value="1"/>
</dbReference>